<keyword evidence="6" id="KW-1185">Reference proteome</keyword>
<comment type="caution">
    <text evidence="5">The sequence shown here is derived from an EMBL/GenBank/DDBJ whole genome shotgun (WGS) entry which is preliminary data.</text>
</comment>
<evidence type="ECO:0000256" key="1">
    <source>
        <dbReference type="ARBA" id="ARBA00022468"/>
    </source>
</evidence>
<evidence type="ECO:0000313" key="5">
    <source>
        <dbReference type="EMBL" id="KOO35590.1"/>
    </source>
</evidence>
<dbReference type="Pfam" id="PF00566">
    <property type="entry name" value="RabGAP-TBC"/>
    <property type="match status" value="1"/>
</dbReference>
<dbReference type="SUPFAM" id="SSF47923">
    <property type="entry name" value="Ypt/Rab-GAP domain of gyp1p"/>
    <property type="match status" value="2"/>
</dbReference>
<organism evidence="5 6">
    <name type="scientific">Chrysochromulina tobinii</name>
    <dbReference type="NCBI Taxonomy" id="1460289"/>
    <lineage>
        <taxon>Eukaryota</taxon>
        <taxon>Haptista</taxon>
        <taxon>Haptophyta</taxon>
        <taxon>Prymnesiophyceae</taxon>
        <taxon>Prymnesiales</taxon>
        <taxon>Chrysochromulinaceae</taxon>
        <taxon>Chrysochromulina</taxon>
    </lineage>
</organism>
<dbReference type="Gene3D" id="1.10.10.750">
    <property type="entry name" value="Ypt/Rab-GAP domain of gyp1p, domain 1"/>
    <property type="match status" value="1"/>
</dbReference>
<proteinExistence type="predicted"/>
<dbReference type="PANTHER" id="PTHR47219:SF9">
    <property type="entry name" value="GTPASE ACTIVATING PROTEIN AND CENTROSOME-ASSOCIATED, ISOFORM B"/>
    <property type="match status" value="1"/>
</dbReference>
<evidence type="ECO:0000313" key="6">
    <source>
        <dbReference type="Proteomes" id="UP000037460"/>
    </source>
</evidence>
<gene>
    <name evidence="5" type="ORF">Ctob_013470</name>
</gene>
<dbReference type="FunFam" id="1.10.10.750:FF:000003">
    <property type="entry name" value="GTPase activating protein (Evi5)"/>
    <property type="match status" value="1"/>
</dbReference>
<dbReference type="OrthoDB" id="294251at2759"/>
<protein>
    <submittedName>
        <fullName evidence="5">Plant adhesion molecule 1</fullName>
    </submittedName>
</protein>
<dbReference type="PROSITE" id="PS50086">
    <property type="entry name" value="TBC_RABGAP"/>
    <property type="match status" value="1"/>
</dbReference>
<evidence type="ECO:0000259" key="3">
    <source>
        <dbReference type="PROSITE" id="PS50086"/>
    </source>
</evidence>
<dbReference type="SMART" id="SM00164">
    <property type="entry name" value="TBC"/>
    <property type="match status" value="1"/>
</dbReference>
<dbReference type="InterPro" id="IPR001478">
    <property type="entry name" value="PDZ"/>
</dbReference>
<keyword evidence="2" id="KW-0175">Coiled coil</keyword>
<dbReference type="InterPro" id="IPR000195">
    <property type="entry name" value="Rab-GAP-TBC_dom"/>
</dbReference>
<dbReference type="Proteomes" id="UP000037460">
    <property type="component" value="Unassembled WGS sequence"/>
</dbReference>
<name>A0A0M0K9U6_9EUKA</name>
<accession>A0A0M0K9U6</accession>
<dbReference type="Gene3D" id="1.10.472.80">
    <property type="entry name" value="Ypt/Rab-GAP domain of gyp1p, domain 3"/>
    <property type="match status" value="1"/>
</dbReference>
<dbReference type="InterPro" id="IPR035969">
    <property type="entry name" value="Rab-GAP_TBC_sf"/>
</dbReference>
<dbReference type="InterPro" id="IPR050302">
    <property type="entry name" value="Rab_GAP_TBC_domain"/>
</dbReference>
<keyword evidence="1" id="KW-0343">GTPase activation</keyword>
<dbReference type="EMBL" id="JWZX01000813">
    <property type="protein sequence ID" value="KOO35590.1"/>
    <property type="molecule type" value="Genomic_DNA"/>
</dbReference>
<evidence type="ECO:0000259" key="4">
    <source>
        <dbReference type="PROSITE" id="PS50106"/>
    </source>
</evidence>
<dbReference type="FunFam" id="1.10.8.270:FF:000016">
    <property type="entry name" value="TBC1 domain family member 2A"/>
    <property type="match status" value="1"/>
</dbReference>
<feature type="domain" description="Rab-GAP TBC" evidence="3">
    <location>
        <begin position="172"/>
        <end position="390"/>
    </location>
</feature>
<dbReference type="GO" id="GO:0005096">
    <property type="term" value="F:GTPase activator activity"/>
    <property type="evidence" value="ECO:0007669"/>
    <property type="project" value="UniProtKB-KW"/>
</dbReference>
<dbReference type="PANTHER" id="PTHR47219">
    <property type="entry name" value="RAB GTPASE-ACTIVATING PROTEIN 1-LIKE"/>
    <property type="match status" value="1"/>
</dbReference>
<dbReference type="PROSITE" id="PS50106">
    <property type="entry name" value="PDZ"/>
    <property type="match status" value="1"/>
</dbReference>
<dbReference type="AlphaFoldDB" id="A0A0M0K9U6"/>
<dbReference type="GO" id="GO:0031267">
    <property type="term" value="F:small GTPase binding"/>
    <property type="evidence" value="ECO:0007669"/>
    <property type="project" value="TreeGrafter"/>
</dbReference>
<reference evidence="6" key="1">
    <citation type="journal article" date="2015" name="PLoS Genet.">
        <title>Genome Sequence and Transcriptome Analyses of Chrysochromulina tobin: Metabolic Tools for Enhanced Algal Fitness in the Prominent Order Prymnesiales (Haptophyceae).</title>
        <authorList>
            <person name="Hovde B.T."/>
            <person name="Deodato C.R."/>
            <person name="Hunsperger H.M."/>
            <person name="Ryken S.A."/>
            <person name="Yost W."/>
            <person name="Jha R.K."/>
            <person name="Patterson J."/>
            <person name="Monnat R.J. Jr."/>
            <person name="Barlow S.B."/>
            <person name="Starkenburg S.R."/>
            <person name="Cattolico R.A."/>
        </authorList>
    </citation>
    <scope>NUCLEOTIDE SEQUENCE</scope>
    <source>
        <strain evidence="6">CCMP291</strain>
    </source>
</reference>
<evidence type="ECO:0000256" key="2">
    <source>
        <dbReference type="ARBA" id="ARBA00023054"/>
    </source>
</evidence>
<feature type="domain" description="PDZ" evidence="4">
    <location>
        <begin position="27"/>
        <end position="112"/>
    </location>
</feature>
<sequence>MVEPTSAGVRLTTLPLVSDQVRGETTIISVHKKSKDVKVGLEMGYSKDGRWLVISEIHPNTLCSTFSELKKGAKLLDVEADGVLHRHPSLQQAVVLIAGAVGDLRLTIMPLLDRYGFIVSMEEFLAHSVTRDMVREENIQLKKWQKRAATPKAWQEYASRKPDKLRKRIREGVPDAVRGFVWKLLAAARSSPEFRQATTWHELVAKAADIAEDHAVQIDKDVPRTMTEHIYFRSAGKTGQEALARLLKCYAAYHPELGYTQGMSSYAAVLLLYMTEEDAFWTFATLMKSCGLVGLFVDGFPLLFHHYDVWQQLIQKHLPKVDKHIKQELLQFLGMDMKEYNQIVKEQSPMRSMLPSMYTTYWFQSMVVGGDNPAPSAVAPRLMDCILLDGHLGVIFQFGLALLKSHEKELLKLRGDSLANALRTLPTRCGDFEALLEKAHEYKIADKTLQGPME</sequence>
<dbReference type="Gene3D" id="1.10.8.270">
    <property type="entry name" value="putative rabgap domain of human tbc1 domain family member 14 like domains"/>
    <property type="match status" value="1"/>
</dbReference>